<keyword evidence="4" id="KW-1185">Reference proteome</keyword>
<feature type="region of interest" description="Disordered" evidence="1">
    <location>
        <begin position="52"/>
        <end position="81"/>
    </location>
</feature>
<dbReference type="EMBL" id="JAIWYP010000002">
    <property type="protein sequence ID" value="KAH3873514.1"/>
    <property type="molecule type" value="Genomic_DNA"/>
</dbReference>
<sequence>MPEDAHSFTDNRLQHLTYCPRLRQRLLTPAEQQHPALSQLWECAWHVQRHEETSGPRLKEITMLKSSTGDAISDGDQQMRR</sequence>
<protein>
    <submittedName>
        <fullName evidence="3">Uncharacterized protein</fullName>
    </submittedName>
</protein>
<proteinExistence type="predicted"/>
<organism evidence="3 4">
    <name type="scientific">Dreissena polymorpha</name>
    <name type="common">Zebra mussel</name>
    <name type="synonym">Mytilus polymorpha</name>
    <dbReference type="NCBI Taxonomy" id="45954"/>
    <lineage>
        <taxon>Eukaryota</taxon>
        <taxon>Metazoa</taxon>
        <taxon>Spiralia</taxon>
        <taxon>Lophotrochozoa</taxon>
        <taxon>Mollusca</taxon>
        <taxon>Bivalvia</taxon>
        <taxon>Autobranchia</taxon>
        <taxon>Heteroconchia</taxon>
        <taxon>Euheterodonta</taxon>
        <taxon>Imparidentia</taxon>
        <taxon>Neoheterodontei</taxon>
        <taxon>Myida</taxon>
        <taxon>Dreissenoidea</taxon>
        <taxon>Dreissenidae</taxon>
        <taxon>Dreissena</taxon>
    </lineage>
</organism>
<reference evidence="3" key="1">
    <citation type="journal article" date="2019" name="bioRxiv">
        <title>The Genome of the Zebra Mussel, Dreissena polymorpha: A Resource for Invasive Species Research.</title>
        <authorList>
            <person name="McCartney M.A."/>
            <person name="Auch B."/>
            <person name="Kono T."/>
            <person name="Mallez S."/>
            <person name="Zhang Y."/>
            <person name="Obille A."/>
            <person name="Becker A."/>
            <person name="Abrahante J.E."/>
            <person name="Garbe J."/>
            <person name="Badalamenti J.P."/>
            <person name="Herman A."/>
            <person name="Mangelson H."/>
            <person name="Liachko I."/>
            <person name="Sullivan S."/>
            <person name="Sone E.D."/>
            <person name="Koren S."/>
            <person name="Silverstein K.A.T."/>
            <person name="Beckman K.B."/>
            <person name="Gohl D.M."/>
        </authorList>
    </citation>
    <scope>NUCLEOTIDE SEQUENCE</scope>
    <source>
        <strain evidence="3">Duluth1</strain>
        <tissue evidence="3">Whole animal</tissue>
    </source>
</reference>
<dbReference type="Proteomes" id="UP000828390">
    <property type="component" value="Unassembled WGS sequence"/>
</dbReference>
<gene>
    <name evidence="2" type="ORF">DPMN_036626</name>
    <name evidence="3" type="ORF">DPMN_036751</name>
</gene>
<dbReference type="EMBL" id="JAIWYP010000002">
    <property type="protein sequence ID" value="KAH3873391.1"/>
    <property type="molecule type" value="Genomic_DNA"/>
</dbReference>
<reference evidence="3" key="2">
    <citation type="submission" date="2020-11" db="EMBL/GenBank/DDBJ databases">
        <authorList>
            <person name="McCartney M.A."/>
            <person name="Auch B."/>
            <person name="Kono T."/>
            <person name="Mallez S."/>
            <person name="Becker A."/>
            <person name="Gohl D.M."/>
            <person name="Silverstein K.A.T."/>
            <person name="Koren S."/>
            <person name="Bechman K.B."/>
            <person name="Herman A."/>
            <person name="Abrahante J.E."/>
            <person name="Garbe J."/>
        </authorList>
    </citation>
    <scope>NUCLEOTIDE SEQUENCE</scope>
    <source>
        <strain evidence="3">Duluth1</strain>
        <tissue evidence="3">Whole animal</tissue>
    </source>
</reference>
<name>A0A9D4MC52_DREPO</name>
<evidence type="ECO:0000313" key="4">
    <source>
        <dbReference type="Proteomes" id="UP000828390"/>
    </source>
</evidence>
<dbReference type="AlphaFoldDB" id="A0A9D4MC52"/>
<evidence type="ECO:0000313" key="2">
    <source>
        <dbReference type="EMBL" id="KAH3873391.1"/>
    </source>
</evidence>
<accession>A0A9D4MC52</accession>
<feature type="compositionally biased region" description="Basic and acidic residues" evidence="1">
    <location>
        <begin position="52"/>
        <end position="62"/>
    </location>
</feature>
<evidence type="ECO:0000256" key="1">
    <source>
        <dbReference type="SAM" id="MobiDB-lite"/>
    </source>
</evidence>
<evidence type="ECO:0000313" key="3">
    <source>
        <dbReference type="EMBL" id="KAH3873514.1"/>
    </source>
</evidence>
<comment type="caution">
    <text evidence="3">The sequence shown here is derived from an EMBL/GenBank/DDBJ whole genome shotgun (WGS) entry which is preliminary data.</text>
</comment>